<feature type="region of interest" description="Disordered" evidence="1">
    <location>
        <begin position="1"/>
        <end position="20"/>
    </location>
</feature>
<proteinExistence type="predicted"/>
<dbReference type="Proteomes" id="UP000752012">
    <property type="component" value="Unassembled WGS sequence"/>
</dbReference>
<dbReference type="AlphaFoldDB" id="A0A969PSC9"/>
<keyword evidence="3" id="KW-1185">Reference proteome</keyword>
<comment type="caution">
    <text evidence="2">The sequence shown here is derived from an EMBL/GenBank/DDBJ whole genome shotgun (WGS) entry which is preliminary data.</text>
</comment>
<name>A0A969PSC9_9BACI</name>
<gene>
    <name evidence="2" type="ORF">HCN83_11400</name>
</gene>
<evidence type="ECO:0000313" key="3">
    <source>
        <dbReference type="Proteomes" id="UP000752012"/>
    </source>
</evidence>
<protein>
    <submittedName>
        <fullName evidence="2">Uncharacterized protein</fullName>
    </submittedName>
</protein>
<dbReference type="EMBL" id="JAATHJ010000017">
    <property type="protein sequence ID" value="NJP38189.1"/>
    <property type="molecule type" value="Genomic_DNA"/>
</dbReference>
<organism evidence="2 3">
    <name type="scientific">Alkalicoccus luteus</name>
    <dbReference type="NCBI Taxonomy" id="1237094"/>
    <lineage>
        <taxon>Bacteria</taxon>
        <taxon>Bacillati</taxon>
        <taxon>Bacillota</taxon>
        <taxon>Bacilli</taxon>
        <taxon>Bacillales</taxon>
        <taxon>Bacillaceae</taxon>
        <taxon>Alkalicoccus</taxon>
    </lineage>
</organism>
<reference evidence="2 3" key="1">
    <citation type="submission" date="2020-03" db="EMBL/GenBank/DDBJ databases">
        <title>Assessment of the enzymatic potential of alkaline-tolerant lipase obtained from Bacillus luteus H11 (technogenic soil) for the bioremediation of saline soils contaminated with petroleum substances.</title>
        <authorList>
            <person name="Kalwasinska A."/>
        </authorList>
    </citation>
    <scope>NUCLEOTIDE SEQUENCE [LARGE SCALE GENOMIC DNA]</scope>
    <source>
        <strain evidence="2 3">H11</strain>
    </source>
</reference>
<dbReference type="RefSeq" id="WP_168007432.1">
    <property type="nucleotide sequence ID" value="NZ_JAATHJ010000017.1"/>
</dbReference>
<evidence type="ECO:0000313" key="2">
    <source>
        <dbReference type="EMBL" id="NJP38189.1"/>
    </source>
</evidence>
<accession>A0A969PSC9</accession>
<sequence>MNDLPDSGLQEKNHPEQEGFFLLLFKPATEEHRSDRESIEIEHAGKKR</sequence>
<evidence type="ECO:0000256" key="1">
    <source>
        <dbReference type="SAM" id="MobiDB-lite"/>
    </source>
</evidence>